<sequence>MMKEECEGRELLNEESRGRTVEPETVHLVSDNDQQENTVEEEEVGVRDESCCNAKEENCNNTREKNSCHSDEGCVVSTKTEECSPDKCKRKEREESDSYSKEHLCKKVCPQFANTVCERCGVKGHQATQCPSTEQSSAPRSCTTDSTAHPNDNTNGGPEKRELKVCYHCGNQGHLIKECPYIFPPTNSPRFYFSNYQQGWQLVPPLVGGTVPVSPLPVMPVHVPLYPLTASPQRARGSKRENWNRSSNIPWNNNNIGAWNNYYPSSVLEQGDNRAGKKNNHDRCFRCGKYGHWTRDCPDKPFNAAPDGCYKCGQRGHLARDCTACYICLSSEHKAVHCPKNPKAR</sequence>
<dbReference type="Gene3D" id="4.10.60.10">
    <property type="entry name" value="Zinc finger, CCHC-type"/>
    <property type="match status" value="3"/>
</dbReference>
<dbReference type="InterPro" id="IPR051714">
    <property type="entry name" value="Znf_CCHC_NABP"/>
</dbReference>
<dbReference type="SMART" id="SM00343">
    <property type="entry name" value="ZnF_C2HC"/>
    <property type="match status" value="5"/>
</dbReference>
<feature type="domain" description="CCHC-type" evidence="3">
    <location>
        <begin position="309"/>
        <end position="322"/>
    </location>
</feature>
<evidence type="ECO:0000313" key="5">
    <source>
        <dbReference type="Proteomes" id="UP001300502"/>
    </source>
</evidence>
<keyword evidence="1" id="KW-0479">Metal-binding</keyword>
<dbReference type="Pfam" id="PF00098">
    <property type="entry name" value="zf-CCHC"/>
    <property type="match status" value="4"/>
</dbReference>
<evidence type="ECO:0000313" key="4">
    <source>
        <dbReference type="EMBL" id="KAK4523184.1"/>
    </source>
</evidence>
<reference evidence="4 5" key="1">
    <citation type="submission" date="2022-07" db="EMBL/GenBank/DDBJ databases">
        <title>Genome-wide signatures of adaptation to extreme environments.</title>
        <authorList>
            <person name="Cho C.H."/>
            <person name="Yoon H.S."/>
        </authorList>
    </citation>
    <scope>NUCLEOTIDE SEQUENCE [LARGE SCALE GENOMIC DNA]</scope>
    <source>
        <strain evidence="4 5">108.79 E11</strain>
    </source>
</reference>
<dbReference type="EMBL" id="JANCYU010000012">
    <property type="protein sequence ID" value="KAK4523184.1"/>
    <property type="molecule type" value="Genomic_DNA"/>
</dbReference>
<keyword evidence="1" id="KW-0863">Zinc-finger</keyword>
<feature type="compositionally biased region" description="Basic and acidic residues" evidence="2">
    <location>
        <begin position="1"/>
        <end position="25"/>
    </location>
</feature>
<dbReference type="SUPFAM" id="SSF57756">
    <property type="entry name" value="Retrovirus zinc finger-like domains"/>
    <property type="match status" value="2"/>
</dbReference>
<dbReference type="InterPro" id="IPR001878">
    <property type="entry name" value="Znf_CCHC"/>
</dbReference>
<feature type="region of interest" description="Disordered" evidence="2">
    <location>
        <begin position="1"/>
        <end position="40"/>
    </location>
</feature>
<proteinExistence type="predicted"/>
<comment type="caution">
    <text evidence="4">The sequence shown here is derived from an EMBL/GenBank/DDBJ whole genome shotgun (WGS) entry which is preliminary data.</text>
</comment>
<evidence type="ECO:0000256" key="2">
    <source>
        <dbReference type="SAM" id="MobiDB-lite"/>
    </source>
</evidence>
<feature type="compositionally biased region" description="Polar residues" evidence="2">
    <location>
        <begin position="127"/>
        <end position="156"/>
    </location>
</feature>
<dbReference type="GO" id="GO:0003676">
    <property type="term" value="F:nucleic acid binding"/>
    <property type="evidence" value="ECO:0007669"/>
    <property type="project" value="InterPro"/>
</dbReference>
<evidence type="ECO:0000259" key="3">
    <source>
        <dbReference type="PROSITE" id="PS50158"/>
    </source>
</evidence>
<protein>
    <recommendedName>
        <fullName evidence="3">CCHC-type domain-containing protein</fullName>
    </recommendedName>
</protein>
<feature type="domain" description="CCHC-type" evidence="3">
    <location>
        <begin position="117"/>
        <end position="132"/>
    </location>
</feature>
<keyword evidence="1" id="KW-0862">Zinc</keyword>
<accession>A0AAV9I6X8</accession>
<dbReference type="PROSITE" id="PS50158">
    <property type="entry name" value="ZF_CCHC"/>
    <property type="match status" value="4"/>
</dbReference>
<feature type="domain" description="CCHC-type" evidence="3">
    <location>
        <begin position="166"/>
        <end position="180"/>
    </location>
</feature>
<feature type="domain" description="CCHC-type" evidence="3">
    <location>
        <begin position="283"/>
        <end position="299"/>
    </location>
</feature>
<dbReference type="Proteomes" id="UP001300502">
    <property type="component" value="Unassembled WGS sequence"/>
</dbReference>
<dbReference type="GO" id="GO:0008270">
    <property type="term" value="F:zinc ion binding"/>
    <property type="evidence" value="ECO:0007669"/>
    <property type="project" value="UniProtKB-KW"/>
</dbReference>
<gene>
    <name evidence="4" type="ORF">GAYE_PCTG44G1076</name>
</gene>
<evidence type="ECO:0000256" key="1">
    <source>
        <dbReference type="PROSITE-ProRule" id="PRU00047"/>
    </source>
</evidence>
<dbReference type="InterPro" id="IPR036875">
    <property type="entry name" value="Znf_CCHC_sf"/>
</dbReference>
<keyword evidence="5" id="KW-1185">Reference proteome</keyword>
<feature type="region of interest" description="Disordered" evidence="2">
    <location>
        <begin position="127"/>
        <end position="157"/>
    </location>
</feature>
<name>A0AAV9I6X8_9RHOD</name>
<dbReference type="PANTHER" id="PTHR23002">
    <property type="entry name" value="ZINC FINGER CCHC DOMAIN CONTAINING PROTEIN"/>
    <property type="match status" value="1"/>
</dbReference>
<organism evidence="4 5">
    <name type="scientific">Galdieria yellowstonensis</name>
    <dbReference type="NCBI Taxonomy" id="3028027"/>
    <lineage>
        <taxon>Eukaryota</taxon>
        <taxon>Rhodophyta</taxon>
        <taxon>Bangiophyceae</taxon>
        <taxon>Galdieriales</taxon>
        <taxon>Galdieriaceae</taxon>
        <taxon>Galdieria</taxon>
    </lineage>
</organism>
<dbReference type="AlphaFoldDB" id="A0AAV9I6X8"/>